<name>A0A3G4ZNH8_9VIRU</name>
<dbReference type="SUPFAM" id="SSF52151">
    <property type="entry name" value="FabD/lysophospholipase-like"/>
    <property type="match status" value="1"/>
</dbReference>
<protein>
    <submittedName>
        <fullName evidence="2">Patatin-like phospholipase domain-containing protein 3</fullName>
    </submittedName>
</protein>
<sequence length="282" mass="32502">MDIERIPITPYINSIIKKPKISIPEKINISFTGAGLHCLYQFGISGYINKLVKNKYFTINKCYGVSSGSVCAIIFIYAMYNDKSIEQILESYKKIYDLFYKQKLSLAEAAAKCIDESTPDNIHEIVNGKLYLTVARFLPTGIKKESISHFYSKKDLIDCVRVSCSVIYFTDKNLRKWRDGYYFDAFTSIIDTTDKIPTLVIDSPHRVAPFKHQIAPCDNYFDLLVIRGLYDANKVFNHGIKLDTIRWHHDIKDTNNKNDNMLFIVISVVVFIVVLIITLFYK</sequence>
<keyword evidence="1" id="KW-0472">Membrane</keyword>
<organism evidence="2">
    <name type="scientific">Terrestrivirus sp</name>
    <dbReference type="NCBI Taxonomy" id="2487775"/>
    <lineage>
        <taxon>Viruses</taxon>
        <taxon>Varidnaviria</taxon>
        <taxon>Bamfordvirae</taxon>
        <taxon>Nucleocytoviricota</taxon>
        <taxon>Megaviricetes</taxon>
        <taxon>Imitervirales</taxon>
        <taxon>Mimiviridae</taxon>
        <taxon>Klosneuvirinae</taxon>
    </lineage>
</organism>
<evidence type="ECO:0000256" key="1">
    <source>
        <dbReference type="SAM" id="Phobius"/>
    </source>
</evidence>
<dbReference type="EMBL" id="MK071984">
    <property type="protein sequence ID" value="AYV76425.1"/>
    <property type="molecule type" value="Genomic_DNA"/>
</dbReference>
<dbReference type="InterPro" id="IPR033562">
    <property type="entry name" value="PLPL"/>
</dbReference>
<dbReference type="GO" id="GO:0055088">
    <property type="term" value="P:lipid homeostasis"/>
    <property type="evidence" value="ECO:0007669"/>
    <property type="project" value="TreeGrafter"/>
</dbReference>
<feature type="transmembrane region" description="Helical" evidence="1">
    <location>
        <begin position="62"/>
        <end position="80"/>
    </location>
</feature>
<evidence type="ECO:0000313" key="2">
    <source>
        <dbReference type="EMBL" id="AYV76425.1"/>
    </source>
</evidence>
<accession>A0A3G4ZNH8</accession>
<dbReference type="PANTHER" id="PTHR12406">
    <property type="entry name" value="CALCIUM-INDEPENDENT PHOSPHOLIPASE A2 IPLA2 -RELATED"/>
    <property type="match status" value="1"/>
</dbReference>
<gene>
    <name evidence="2" type="ORF">Terrestrivirus6_51</name>
</gene>
<reference evidence="2" key="1">
    <citation type="submission" date="2018-10" db="EMBL/GenBank/DDBJ databases">
        <title>Hidden diversity of soil giant viruses.</title>
        <authorList>
            <person name="Schulz F."/>
            <person name="Alteio L."/>
            <person name="Goudeau D."/>
            <person name="Ryan E.M."/>
            <person name="Malmstrom R.R."/>
            <person name="Blanchard J."/>
            <person name="Woyke T."/>
        </authorList>
    </citation>
    <scope>NUCLEOTIDE SEQUENCE</scope>
    <source>
        <strain evidence="2">TEV1</strain>
    </source>
</reference>
<dbReference type="PANTHER" id="PTHR12406:SF38">
    <property type="entry name" value="PNPLA DOMAIN-CONTAINING PROTEIN"/>
    <property type="match status" value="1"/>
</dbReference>
<keyword evidence="1" id="KW-0812">Transmembrane</keyword>
<dbReference type="GO" id="GO:0016020">
    <property type="term" value="C:membrane"/>
    <property type="evidence" value="ECO:0007669"/>
    <property type="project" value="TreeGrafter"/>
</dbReference>
<feature type="transmembrane region" description="Helical" evidence="1">
    <location>
        <begin position="261"/>
        <end position="281"/>
    </location>
</feature>
<keyword evidence="1" id="KW-1133">Transmembrane helix</keyword>
<proteinExistence type="predicted"/>
<dbReference type="InterPro" id="IPR016035">
    <property type="entry name" value="Acyl_Trfase/lysoPLipase"/>
</dbReference>
<dbReference type="GO" id="GO:0004806">
    <property type="term" value="F:triacylglycerol lipase activity"/>
    <property type="evidence" value="ECO:0007669"/>
    <property type="project" value="TreeGrafter"/>
</dbReference>
<dbReference type="GO" id="GO:0019433">
    <property type="term" value="P:triglyceride catabolic process"/>
    <property type="evidence" value="ECO:0007669"/>
    <property type="project" value="TreeGrafter"/>
</dbReference>